<dbReference type="VEuPathDB" id="FungiDB:TERG_12466"/>
<gene>
    <name evidence="1" type="ORF">TERG_12466</name>
</gene>
<dbReference type="GeneID" id="71777652"/>
<keyword evidence="2" id="KW-1185">Reference proteome</keyword>
<reference evidence="2" key="1">
    <citation type="journal article" date="2012" name="MBio">
        <title>Comparative genome analysis of Trichophyton rubrum and related dermatophytes reveals candidate genes involved in infection.</title>
        <authorList>
            <person name="Martinez D.A."/>
            <person name="Oliver B.G."/>
            <person name="Graeser Y."/>
            <person name="Goldberg J.M."/>
            <person name="Li W."/>
            <person name="Martinez-Rossi N.M."/>
            <person name="Monod M."/>
            <person name="Shelest E."/>
            <person name="Barton R.C."/>
            <person name="Birch E."/>
            <person name="Brakhage A.A."/>
            <person name="Chen Z."/>
            <person name="Gurr S.J."/>
            <person name="Heiman D."/>
            <person name="Heitman J."/>
            <person name="Kosti I."/>
            <person name="Rossi A."/>
            <person name="Saif S."/>
            <person name="Samalova M."/>
            <person name="Saunders C.W."/>
            <person name="Shea T."/>
            <person name="Summerbell R.C."/>
            <person name="Xu J."/>
            <person name="Young S."/>
            <person name="Zeng Q."/>
            <person name="Birren B.W."/>
            <person name="Cuomo C.A."/>
            <person name="White T.C."/>
        </authorList>
    </citation>
    <scope>NUCLEOTIDE SEQUENCE [LARGE SCALE GENOMIC DNA]</scope>
    <source>
        <strain evidence="2">ATCC MYA-4607 / CBS 118892</strain>
    </source>
</reference>
<evidence type="ECO:0000313" key="1">
    <source>
        <dbReference type="EMBL" id="KFL62494.1"/>
    </source>
</evidence>
<dbReference type="AlphaFoldDB" id="A0A080WLC2"/>
<proteinExistence type="predicted"/>
<sequence>MTYLRIQRLAISLATPSPSLDASTMSRQPHTSRSKTFRHFLPYQLSSSLSFVRTYDKNSAHSCWRTTASSLNECVLATLRPWATQLSRAFKQSGPSLPFTTRIKSSAMTSVVPSQMLRTQVSRNILAIFRIGSSFSR</sequence>
<dbReference type="InParanoid" id="A0A080WLC2"/>
<protein>
    <submittedName>
        <fullName evidence="1">Uncharacterized protein</fullName>
    </submittedName>
</protein>
<dbReference type="Proteomes" id="UP000008864">
    <property type="component" value="Unassembled WGS sequence"/>
</dbReference>
<accession>A0A080WLC2</accession>
<evidence type="ECO:0000313" key="2">
    <source>
        <dbReference type="Proteomes" id="UP000008864"/>
    </source>
</evidence>
<name>A0A080WLC2_TRIRC</name>
<dbReference type="EMBL" id="GG700655">
    <property type="protein sequence ID" value="KFL62494.1"/>
    <property type="molecule type" value="Genomic_DNA"/>
</dbReference>
<dbReference type="RefSeq" id="XP_047607064.1">
    <property type="nucleotide sequence ID" value="XM_047751420.1"/>
</dbReference>
<dbReference type="HOGENOM" id="CLU_1866555_0_0_1"/>
<organism evidence="1 2">
    <name type="scientific">Trichophyton rubrum (strain ATCC MYA-4607 / CBS 118892)</name>
    <name type="common">Athlete's foot fungus</name>
    <dbReference type="NCBI Taxonomy" id="559305"/>
    <lineage>
        <taxon>Eukaryota</taxon>
        <taxon>Fungi</taxon>
        <taxon>Dikarya</taxon>
        <taxon>Ascomycota</taxon>
        <taxon>Pezizomycotina</taxon>
        <taxon>Eurotiomycetes</taxon>
        <taxon>Eurotiomycetidae</taxon>
        <taxon>Onygenales</taxon>
        <taxon>Arthrodermataceae</taxon>
        <taxon>Trichophyton</taxon>
    </lineage>
</organism>